<keyword evidence="8" id="KW-1185">Reference proteome</keyword>
<keyword evidence="2" id="KW-0238">DNA-binding</keyword>
<evidence type="ECO:0000259" key="6">
    <source>
        <dbReference type="PROSITE" id="PS51519"/>
    </source>
</evidence>
<protein>
    <recommendedName>
        <fullName evidence="6">RWP-RK domain-containing protein</fullName>
    </recommendedName>
</protein>
<dbReference type="EMBL" id="SPLM01000110">
    <property type="protein sequence ID" value="TMW58819.1"/>
    <property type="molecule type" value="Genomic_DNA"/>
</dbReference>
<keyword evidence="4" id="KW-0539">Nucleus</keyword>
<dbReference type="InterPro" id="IPR003035">
    <property type="entry name" value="RWP-RK_dom"/>
</dbReference>
<feature type="compositionally biased region" description="Basic residues" evidence="5">
    <location>
        <begin position="100"/>
        <end position="116"/>
    </location>
</feature>
<evidence type="ECO:0000256" key="2">
    <source>
        <dbReference type="ARBA" id="ARBA00023125"/>
    </source>
</evidence>
<feature type="region of interest" description="Disordered" evidence="5">
    <location>
        <begin position="100"/>
        <end position="126"/>
    </location>
</feature>
<organism evidence="7 8">
    <name type="scientific">Pythium oligandrum</name>
    <name type="common">Mycoparasitic fungus</name>
    <dbReference type="NCBI Taxonomy" id="41045"/>
    <lineage>
        <taxon>Eukaryota</taxon>
        <taxon>Sar</taxon>
        <taxon>Stramenopiles</taxon>
        <taxon>Oomycota</taxon>
        <taxon>Peronosporomycetes</taxon>
        <taxon>Pythiales</taxon>
        <taxon>Pythiaceae</taxon>
        <taxon>Pythium</taxon>
    </lineage>
</organism>
<dbReference type="OrthoDB" id="6270329at2759"/>
<accession>A0A8K1C997</accession>
<evidence type="ECO:0000256" key="5">
    <source>
        <dbReference type="SAM" id="MobiDB-lite"/>
    </source>
</evidence>
<feature type="region of interest" description="Disordered" evidence="5">
    <location>
        <begin position="1"/>
        <end position="24"/>
    </location>
</feature>
<evidence type="ECO:0000313" key="8">
    <source>
        <dbReference type="Proteomes" id="UP000794436"/>
    </source>
</evidence>
<dbReference type="AlphaFoldDB" id="A0A8K1C997"/>
<keyword evidence="3" id="KW-0804">Transcription</keyword>
<evidence type="ECO:0000256" key="3">
    <source>
        <dbReference type="ARBA" id="ARBA00023163"/>
    </source>
</evidence>
<dbReference type="Pfam" id="PF02042">
    <property type="entry name" value="RWP-RK"/>
    <property type="match status" value="1"/>
</dbReference>
<dbReference type="GO" id="GO:0003677">
    <property type="term" value="F:DNA binding"/>
    <property type="evidence" value="ECO:0007669"/>
    <property type="project" value="UniProtKB-KW"/>
</dbReference>
<gene>
    <name evidence="7" type="ORF">Poli38472_006964</name>
</gene>
<sequence length="205" mass="24059">MSPIECFMSSPVKPSIKRREEPRMGVRVGRVLKLSGKKSRKQRKSRVLYHYTKEELEPFFHISQKEAAKRLGIAVITLKRICKREKFNWPFRANKTKIMEKRRQKRSNYKTRRKQAKPQVASSPCEEWDSCPSEEWHSSPSREWYPQSSEWDDANKFESYEDQLHDALNSLALCAFQMEEQANVTMSAAALAFSRLPHVCMSENN</sequence>
<dbReference type="Proteomes" id="UP000794436">
    <property type="component" value="Unassembled WGS sequence"/>
</dbReference>
<feature type="domain" description="RWP-RK" evidence="6">
    <location>
        <begin position="34"/>
        <end position="118"/>
    </location>
</feature>
<dbReference type="PROSITE" id="PS51519">
    <property type="entry name" value="RWP_RK"/>
    <property type="match status" value="1"/>
</dbReference>
<proteinExistence type="predicted"/>
<reference evidence="7" key="1">
    <citation type="submission" date="2019-03" db="EMBL/GenBank/DDBJ databases">
        <title>Long read genome sequence of the mycoparasitic Pythium oligandrum ATCC 38472 isolated from sugarbeet rhizosphere.</title>
        <authorList>
            <person name="Gaulin E."/>
        </authorList>
    </citation>
    <scope>NUCLEOTIDE SEQUENCE</scope>
    <source>
        <strain evidence="7">ATCC 38472_TT</strain>
    </source>
</reference>
<keyword evidence="1" id="KW-0805">Transcription regulation</keyword>
<name>A0A8K1C997_PYTOL</name>
<evidence type="ECO:0000313" key="7">
    <source>
        <dbReference type="EMBL" id="TMW58819.1"/>
    </source>
</evidence>
<evidence type="ECO:0000256" key="4">
    <source>
        <dbReference type="ARBA" id="ARBA00023242"/>
    </source>
</evidence>
<comment type="caution">
    <text evidence="7">The sequence shown here is derived from an EMBL/GenBank/DDBJ whole genome shotgun (WGS) entry which is preliminary data.</text>
</comment>
<evidence type="ECO:0000256" key="1">
    <source>
        <dbReference type="ARBA" id="ARBA00023015"/>
    </source>
</evidence>